<protein>
    <submittedName>
        <fullName evidence="2">16192_t:CDS:1</fullName>
    </submittedName>
</protein>
<evidence type="ECO:0000313" key="2">
    <source>
        <dbReference type="EMBL" id="CAG8756727.1"/>
    </source>
</evidence>
<accession>A0A9N9NP63</accession>
<proteinExistence type="predicted"/>
<keyword evidence="1" id="KW-0175">Coiled coil</keyword>
<feature type="non-terminal residue" evidence="2">
    <location>
        <position position="1"/>
    </location>
</feature>
<name>A0A9N9NP63_9GLOM</name>
<dbReference type="AlphaFoldDB" id="A0A9N9NP63"/>
<comment type="caution">
    <text evidence="2">The sequence shown here is derived from an EMBL/GenBank/DDBJ whole genome shotgun (WGS) entry which is preliminary data.</text>
</comment>
<dbReference type="EMBL" id="CAJVPV010038453">
    <property type="protein sequence ID" value="CAG8756727.1"/>
    <property type="molecule type" value="Genomic_DNA"/>
</dbReference>
<evidence type="ECO:0000256" key="1">
    <source>
        <dbReference type="SAM" id="Coils"/>
    </source>
</evidence>
<evidence type="ECO:0000313" key="3">
    <source>
        <dbReference type="Proteomes" id="UP000789342"/>
    </source>
</evidence>
<dbReference type="OrthoDB" id="2348555at2759"/>
<feature type="non-terminal residue" evidence="2">
    <location>
        <position position="396"/>
    </location>
</feature>
<dbReference type="Proteomes" id="UP000789342">
    <property type="component" value="Unassembled WGS sequence"/>
</dbReference>
<keyword evidence="3" id="KW-1185">Reference proteome</keyword>
<organism evidence="2 3">
    <name type="scientific">Acaulospora morrowiae</name>
    <dbReference type="NCBI Taxonomy" id="94023"/>
    <lineage>
        <taxon>Eukaryota</taxon>
        <taxon>Fungi</taxon>
        <taxon>Fungi incertae sedis</taxon>
        <taxon>Mucoromycota</taxon>
        <taxon>Glomeromycotina</taxon>
        <taxon>Glomeromycetes</taxon>
        <taxon>Diversisporales</taxon>
        <taxon>Acaulosporaceae</taxon>
        <taxon>Acaulospora</taxon>
    </lineage>
</organism>
<reference evidence="2" key="1">
    <citation type="submission" date="2021-06" db="EMBL/GenBank/DDBJ databases">
        <authorList>
            <person name="Kallberg Y."/>
            <person name="Tangrot J."/>
            <person name="Rosling A."/>
        </authorList>
    </citation>
    <scope>NUCLEOTIDE SEQUENCE</scope>
    <source>
        <strain evidence="2">CL551</strain>
    </source>
</reference>
<gene>
    <name evidence="2" type="ORF">AMORRO_LOCUS15647</name>
</gene>
<sequence length="396" mass="46143">ICNSSGSPLYVPNRLCENVLCHILDKIRNKAVVSKIHNASNDHLQLLHFKSSKLWIFILNATGEVNELLNHPHVESVRSKISQLVCAIEDQSITIGMLNTLVEFPNDILTGYFNAGIGTKKKKIANEMLDSLREQLREHSNTVEKLFSFYNRWCNKAEDTLAYLDDLTEKVNNLNNTPFLELVNPHYWSIHNEIIEVSRRAYQYENSQTFANVFEIDTNEEVQKSVLLVSQVFGDSLLERYQRICIEYKSWKHIKCSEARPLWNGITSEQVKHELDLMAGDATWYRQRQTQNDLLRSIEYLAQFPSSIKQLKNLSDVLTQFNIKNKEKSWAIEMLNTLENTDMILGDLQDFFKKYNKKYGAYRECWSLIKELSFAKEFIDFLLKELIGRDLTNLIN</sequence>
<feature type="coiled-coil region" evidence="1">
    <location>
        <begin position="122"/>
        <end position="177"/>
    </location>
</feature>